<sequence>WRARYSPQPSCCCRRKLQMSGRAPSRPSRPWPLISGVATAATRCLCLSSRSPRATMMR</sequence>
<feature type="non-terminal residue" evidence="1">
    <location>
        <position position="1"/>
    </location>
</feature>
<dbReference type="Proteomes" id="UP000649617">
    <property type="component" value="Unassembled WGS sequence"/>
</dbReference>
<evidence type="ECO:0000313" key="1">
    <source>
        <dbReference type="EMBL" id="CAE7697126.1"/>
    </source>
</evidence>
<evidence type="ECO:0000313" key="2">
    <source>
        <dbReference type="Proteomes" id="UP000649617"/>
    </source>
</evidence>
<dbReference type="AlphaFoldDB" id="A0A812WZ22"/>
<protein>
    <submittedName>
        <fullName evidence="1">Uncharacterized protein</fullName>
    </submittedName>
</protein>
<keyword evidence="2" id="KW-1185">Reference proteome</keyword>
<organism evidence="1 2">
    <name type="scientific">Symbiodinium pilosum</name>
    <name type="common">Dinoflagellate</name>
    <dbReference type="NCBI Taxonomy" id="2952"/>
    <lineage>
        <taxon>Eukaryota</taxon>
        <taxon>Sar</taxon>
        <taxon>Alveolata</taxon>
        <taxon>Dinophyceae</taxon>
        <taxon>Suessiales</taxon>
        <taxon>Symbiodiniaceae</taxon>
        <taxon>Symbiodinium</taxon>
    </lineage>
</organism>
<reference evidence="1" key="1">
    <citation type="submission" date="2021-02" db="EMBL/GenBank/DDBJ databases">
        <authorList>
            <person name="Dougan E. K."/>
            <person name="Rhodes N."/>
            <person name="Thang M."/>
            <person name="Chan C."/>
        </authorList>
    </citation>
    <scope>NUCLEOTIDE SEQUENCE</scope>
</reference>
<feature type="non-terminal residue" evidence="1">
    <location>
        <position position="58"/>
    </location>
</feature>
<proteinExistence type="predicted"/>
<dbReference type="EMBL" id="CAJNIZ010044664">
    <property type="protein sequence ID" value="CAE7697126.1"/>
    <property type="molecule type" value="Genomic_DNA"/>
</dbReference>
<name>A0A812WZ22_SYMPI</name>
<comment type="caution">
    <text evidence="1">The sequence shown here is derived from an EMBL/GenBank/DDBJ whole genome shotgun (WGS) entry which is preliminary data.</text>
</comment>
<gene>
    <name evidence="1" type="ORF">SPIL2461_LOCUS19573</name>
</gene>
<accession>A0A812WZ22</accession>